<dbReference type="Gene3D" id="3.30.420.10">
    <property type="entry name" value="Ribonuclease H-like superfamily/Ribonuclease H"/>
    <property type="match status" value="1"/>
</dbReference>
<keyword evidence="12" id="KW-0735">Signal-anchor</keyword>
<dbReference type="InterPro" id="IPR036085">
    <property type="entry name" value="PAZ_dom_sf"/>
</dbReference>
<dbReference type="UniPathway" id="UPA00378"/>
<dbReference type="InterPro" id="IPR038577">
    <property type="entry name" value="GT10-like_C_sf"/>
</dbReference>
<keyword evidence="16" id="KW-0943">RNA-mediated gene silencing</keyword>
<evidence type="ECO:0000256" key="24">
    <source>
        <dbReference type="ARBA" id="ARBA00046186"/>
    </source>
</evidence>
<evidence type="ECO:0000313" key="30">
    <source>
        <dbReference type="Proteomes" id="UP000001075"/>
    </source>
</evidence>
<dbReference type="SUPFAM" id="SSF53756">
    <property type="entry name" value="UDP-Glycosyltransferase/glycogen phosphorylase"/>
    <property type="match status" value="1"/>
</dbReference>
<evidence type="ECO:0000259" key="27">
    <source>
        <dbReference type="PROSITE" id="PS50821"/>
    </source>
</evidence>
<feature type="domain" description="PAZ" evidence="27">
    <location>
        <begin position="472"/>
        <end position="584"/>
    </location>
</feature>
<dbReference type="SMART" id="SM00950">
    <property type="entry name" value="Piwi"/>
    <property type="match status" value="1"/>
</dbReference>
<dbReference type="InterPro" id="IPR001503">
    <property type="entry name" value="Glyco_trans_10"/>
</dbReference>
<evidence type="ECO:0000313" key="29">
    <source>
        <dbReference type="EMBL" id="EGW11929.1"/>
    </source>
</evidence>
<evidence type="ECO:0000256" key="1">
    <source>
        <dbReference type="ARBA" id="ARBA00004447"/>
    </source>
</evidence>
<name>G3HSN4_CRIGR</name>
<evidence type="ECO:0000256" key="11">
    <source>
        <dbReference type="ARBA" id="ARBA00022884"/>
    </source>
</evidence>
<evidence type="ECO:0000256" key="9">
    <source>
        <dbReference type="ARBA" id="ARBA00022692"/>
    </source>
</evidence>
<keyword evidence="17" id="KW-0325">Glycoprotein</keyword>
<dbReference type="Pfam" id="PF17039">
    <property type="entry name" value="Glyco_tran_10_N"/>
    <property type="match status" value="1"/>
</dbReference>
<dbReference type="GO" id="GO:0017083">
    <property type="term" value="F:4-galactosyl-N-acetylglucosaminide 3-alpha-L-fucosyltransferase activity"/>
    <property type="evidence" value="ECO:0007669"/>
    <property type="project" value="UniProtKB-EC"/>
</dbReference>
<dbReference type="GlyGen" id="G3HSN4">
    <property type="glycosylation" value="1 site"/>
</dbReference>
<evidence type="ECO:0000256" key="16">
    <source>
        <dbReference type="ARBA" id="ARBA00023158"/>
    </source>
</evidence>
<sequence length="836" mass="94622">MEDKQTFLPCPAITELVDVYTGHEQAQAHLAESRENFNYISVWYLTSTYGSQRWLSFSSLPSQNNFVLSEGLSDLGAGTADTHREAGTPGEGPTESSPGALAGEPAQAQQETPGAGPCSLRFNISGWRLLTDRAAYGEAQAVLFHHRDLVTGLSDWPPPWGAQVRRDEALEQRVFDDQEGAAMLAGEALETAGSRPPGQRWVWMNFESPSHSPGLRGLAKNLFNWTLSYRADSDVFVPYGFLYPRSHPTDQPPGLSPPLARKRGLVAWVVSHWDERQARVRYYRQLIQHVPVDVFGRAAVGKPVPASGLLHTVARYKFYLAFENSQHVDYITEKLWRNAFLAGAVPVVLGPDRANYERFVPRGSFIHVDDFPSAASLAAYLLFLDRNLAVYRRYFHWRRSYAVHITSFWDEPWCRTCQAVQTSGDQPKSIQNLASWFERLSLWPGFAVSVSRFESRLLLNADVSYKVLRNETVLEFMTDLCLRTGMSHFTETCQKQLVGLIVLTRYNNKTYRIDDIDWSVKPTHAFQKRDGSEITYMDYYKQQYNITLSDLNQPVLVSLLKRKRKDSSEPQMVHLVPELCFLTGLSSQATSDFHLMKAVAEETRLSPVGRQQQLARLVDDIQSIKVDEKPAAFLRAIQLHVNPDVQLVMCILPSNPKNYYDSIKKYLSSDCPVPSQCVLTRTLTKQGMMMSVATKIAMQMTCKLGGELWAVEIPLKSLMVAGIDICRDALNKDVVVVGFVASINSRITRYDFYLVSQTANRGTVSPTYYNIIYDDNGLKPDHMQRLTFKLCHLYYNWQGLISVPAPCQYAHKLTFLVAQSIHKEPSLELSDNLFYL</sequence>
<keyword evidence="18" id="KW-0395">Inflammatory response</keyword>
<evidence type="ECO:0000256" key="15">
    <source>
        <dbReference type="ARBA" id="ARBA00023136"/>
    </source>
</evidence>
<evidence type="ECO:0000256" key="4">
    <source>
        <dbReference type="ARBA" id="ARBA00008919"/>
    </source>
</evidence>
<comment type="similarity">
    <text evidence="23">Belongs to the argonaute family. Piwi subfamily.</text>
</comment>
<dbReference type="AlphaFoldDB" id="G3HSN4"/>
<dbReference type="EC" id="2.4.1.-" evidence="25"/>
<dbReference type="GO" id="GO:0006417">
    <property type="term" value="P:regulation of translation"/>
    <property type="evidence" value="ECO:0007669"/>
    <property type="project" value="UniProtKB-KW"/>
</dbReference>
<evidence type="ECO:0000256" key="20">
    <source>
        <dbReference type="ARBA" id="ARBA00035849"/>
    </source>
</evidence>
<gene>
    <name evidence="29" type="ORF">I79_013868</name>
</gene>
<evidence type="ECO:0000256" key="10">
    <source>
        <dbReference type="ARBA" id="ARBA00022845"/>
    </source>
</evidence>
<keyword evidence="7 25" id="KW-0328">Glycosyltransferase</keyword>
<dbReference type="GO" id="GO:0032580">
    <property type="term" value="C:Golgi cisterna membrane"/>
    <property type="evidence" value="ECO:0007669"/>
    <property type="project" value="UniProtKB-SubCell"/>
</dbReference>
<dbReference type="GO" id="GO:0003723">
    <property type="term" value="F:RNA binding"/>
    <property type="evidence" value="ECO:0007669"/>
    <property type="project" value="UniProtKB-KW"/>
</dbReference>
<evidence type="ECO:0000256" key="7">
    <source>
        <dbReference type="ARBA" id="ARBA00022676"/>
    </source>
</evidence>
<dbReference type="FunFam" id="2.170.260.10:FF:000003">
    <property type="entry name" value="Piwi-like RNA-mediated gene silencing 2"/>
    <property type="match status" value="1"/>
</dbReference>
<evidence type="ECO:0000256" key="14">
    <source>
        <dbReference type="ARBA" id="ARBA00023034"/>
    </source>
</evidence>
<evidence type="ECO:0000256" key="8">
    <source>
        <dbReference type="ARBA" id="ARBA00022679"/>
    </source>
</evidence>
<evidence type="ECO:0000256" key="17">
    <source>
        <dbReference type="ARBA" id="ARBA00023180"/>
    </source>
</evidence>
<dbReference type="SUPFAM" id="SSF53098">
    <property type="entry name" value="Ribonuclease H-like"/>
    <property type="match status" value="1"/>
</dbReference>
<evidence type="ECO:0000256" key="22">
    <source>
        <dbReference type="ARBA" id="ARBA00036481"/>
    </source>
</evidence>
<dbReference type="PANTHER" id="PTHR11929:SF132">
    <property type="entry name" value="ALPHA-(1,3)-FUCOSYLTRANSFERASE 4"/>
    <property type="match status" value="1"/>
</dbReference>
<dbReference type="InterPro" id="IPR055270">
    <property type="entry name" value="Glyco_tran_10_C"/>
</dbReference>
<dbReference type="PANTHER" id="PTHR11929">
    <property type="entry name" value="ALPHA- 1,3 -FUCOSYLTRANSFERASE"/>
    <property type="match status" value="1"/>
</dbReference>
<comment type="catalytic activity">
    <reaction evidence="20">
        <text>an alpha-Neu5Ac-(2-&gt;3)-beta-D-Gal-(1-&gt;4)-beta-D-GlcNAc6S derivative + GDP-beta-L-fucose = an alpha-Neu5Ac-(2-&gt;3)-beta-D-Gal-(1-&gt;4)-[alpha-L-Fuc-(1-&gt;3)]-beta-D-GlcNAc6S derivative + GDP + H(+)</text>
        <dbReference type="Rhea" id="RHEA:62004"/>
        <dbReference type="ChEBI" id="CHEBI:15378"/>
        <dbReference type="ChEBI" id="CHEBI:57273"/>
        <dbReference type="ChEBI" id="CHEBI:58189"/>
        <dbReference type="ChEBI" id="CHEBI:145344"/>
        <dbReference type="ChEBI" id="CHEBI:145345"/>
    </reaction>
    <physiologicalReaction direction="left-to-right" evidence="20">
        <dbReference type="Rhea" id="RHEA:62005"/>
    </physiologicalReaction>
</comment>
<comment type="catalytic activity">
    <reaction evidence="19">
        <text>a beta-D-galactosyl-(1-&gt;4)-N-acetyl-beta-D-glucosaminyl derivative + GDP-beta-L-fucose = a beta-D-galactosyl-(1-&gt;4)-[alpha-L-fucosyl-(1-&gt;3)]-N-acetyl-beta-D-glucosaminyl derivative + GDP + H(+)</text>
        <dbReference type="Rhea" id="RHEA:14257"/>
        <dbReference type="ChEBI" id="CHEBI:15378"/>
        <dbReference type="ChEBI" id="CHEBI:57273"/>
        <dbReference type="ChEBI" id="CHEBI:58189"/>
        <dbReference type="ChEBI" id="CHEBI:133507"/>
        <dbReference type="ChEBI" id="CHEBI:137941"/>
        <dbReference type="EC" id="2.4.1.152"/>
    </reaction>
    <physiologicalReaction direction="left-to-right" evidence="19">
        <dbReference type="Rhea" id="RHEA:14258"/>
    </physiologicalReaction>
</comment>
<dbReference type="GO" id="GO:0031047">
    <property type="term" value="P:regulatory ncRNA-mediated gene silencing"/>
    <property type="evidence" value="ECO:0007669"/>
    <property type="project" value="UniProtKB-KW"/>
</dbReference>
<dbReference type="Gene3D" id="3.40.50.2300">
    <property type="match status" value="1"/>
</dbReference>
<dbReference type="GO" id="GO:0006954">
    <property type="term" value="P:inflammatory response"/>
    <property type="evidence" value="ECO:0007669"/>
    <property type="project" value="UniProtKB-KW"/>
</dbReference>
<dbReference type="InParanoid" id="G3HSN4"/>
<evidence type="ECO:0000256" key="18">
    <source>
        <dbReference type="ARBA" id="ARBA00023198"/>
    </source>
</evidence>
<evidence type="ECO:0000259" key="28">
    <source>
        <dbReference type="PROSITE" id="PS50822"/>
    </source>
</evidence>
<protein>
    <recommendedName>
        <fullName evidence="25">Fucosyltransferase</fullName>
        <ecNumber evidence="25">2.4.1.-</ecNumber>
    </recommendedName>
</protein>
<comment type="pathway">
    <text evidence="3">Protein modification; protein glycosylation.</text>
</comment>
<evidence type="ECO:0000256" key="26">
    <source>
        <dbReference type="SAM" id="MobiDB-lite"/>
    </source>
</evidence>
<keyword evidence="9 25" id="KW-0812">Transmembrane</keyword>
<evidence type="ECO:0000256" key="3">
    <source>
        <dbReference type="ARBA" id="ARBA00004922"/>
    </source>
</evidence>
<keyword evidence="11" id="KW-0694">RNA-binding</keyword>
<evidence type="ECO:0000256" key="6">
    <source>
        <dbReference type="ARBA" id="ARBA00022490"/>
    </source>
</evidence>
<dbReference type="Pfam" id="PF02171">
    <property type="entry name" value="Piwi"/>
    <property type="match status" value="1"/>
</dbReference>
<dbReference type="EMBL" id="JH000667">
    <property type="protein sequence ID" value="EGW11929.1"/>
    <property type="molecule type" value="Genomic_DNA"/>
</dbReference>
<keyword evidence="6" id="KW-0963">Cytoplasm</keyword>
<evidence type="ECO:0000256" key="19">
    <source>
        <dbReference type="ARBA" id="ARBA00029329"/>
    </source>
</evidence>
<comment type="catalytic activity">
    <reaction evidence="22">
        <text>an N-acetyl-alpha-neuraminyl-(2-&gt;3)-beta-D-galactosyl-(1-&gt;4)-N-acetyl-beta-D-glucosaminyl derivative + GDP-beta-L-fucose = an alpha-Neu5Ac-(2-&gt;3)-beta-D-Gal-(1-&gt;4)-[alpha-L-Fuc-(1-&gt;3)]-beta-D-GlcNAc derivative + GDP + H(+)</text>
        <dbReference type="Rhea" id="RHEA:56076"/>
        <dbReference type="ChEBI" id="CHEBI:15378"/>
        <dbReference type="ChEBI" id="CHEBI:57273"/>
        <dbReference type="ChEBI" id="CHEBI:58189"/>
        <dbReference type="ChEBI" id="CHEBI:136545"/>
        <dbReference type="ChEBI" id="CHEBI:139509"/>
    </reaction>
    <physiologicalReaction direction="left-to-right" evidence="22">
        <dbReference type="Rhea" id="RHEA:56077"/>
    </physiologicalReaction>
</comment>
<evidence type="ECO:0000256" key="13">
    <source>
        <dbReference type="ARBA" id="ARBA00022989"/>
    </source>
</evidence>
<evidence type="ECO:0000256" key="2">
    <source>
        <dbReference type="ARBA" id="ARBA00004496"/>
    </source>
</evidence>
<dbReference type="InterPro" id="IPR012337">
    <property type="entry name" value="RNaseH-like_sf"/>
</dbReference>
<evidence type="ECO:0000256" key="5">
    <source>
        <dbReference type="ARBA" id="ARBA00022473"/>
    </source>
</evidence>
<reference evidence="30" key="1">
    <citation type="journal article" date="2011" name="Nat. Biotechnol.">
        <title>The genomic sequence of the Chinese hamster ovary (CHO)-K1 cell line.</title>
        <authorList>
            <person name="Xu X."/>
            <person name="Nagarajan H."/>
            <person name="Lewis N.E."/>
            <person name="Pan S."/>
            <person name="Cai Z."/>
            <person name="Liu X."/>
            <person name="Chen W."/>
            <person name="Xie M."/>
            <person name="Wang W."/>
            <person name="Hammond S."/>
            <person name="Andersen M.R."/>
            <person name="Neff N."/>
            <person name="Passarelli B."/>
            <person name="Koh W."/>
            <person name="Fan H.C."/>
            <person name="Wang J."/>
            <person name="Gui Y."/>
            <person name="Lee K.H."/>
            <person name="Betenbaugh M.J."/>
            <person name="Quake S.R."/>
            <person name="Famili I."/>
            <person name="Palsson B.O."/>
            <person name="Wang J."/>
        </authorList>
    </citation>
    <scope>NUCLEOTIDE SEQUENCE [LARGE SCALE GENOMIC DNA]</scope>
    <source>
        <strain evidence="30">CHO K1 cell line</strain>
    </source>
</reference>
<feature type="domain" description="Piwi" evidence="28">
    <location>
        <begin position="749"/>
        <end position="822"/>
    </location>
</feature>
<keyword evidence="13" id="KW-1133">Transmembrane helix</keyword>
<feature type="domain" description="Piwi" evidence="28">
    <location>
        <begin position="647"/>
        <end position="744"/>
    </location>
</feature>
<dbReference type="FunFam" id="3.40.50.11660:FF:000001">
    <property type="entry name" value="alpha-(1,3)-fucosyltransferase 9"/>
    <property type="match status" value="1"/>
</dbReference>
<evidence type="ECO:0000256" key="25">
    <source>
        <dbReference type="RuleBase" id="RU003832"/>
    </source>
</evidence>
<dbReference type="Proteomes" id="UP000001075">
    <property type="component" value="Unassembled WGS sequence"/>
</dbReference>
<comment type="similarity">
    <text evidence="4 25">Belongs to the glycosyltransferase 10 family.</text>
</comment>
<comment type="catalytic activity">
    <reaction evidence="21">
        <text>an alpha-Neu5Ac-(2-&gt;3)-beta-D-Gal-(1-&gt;4)-beta-D-GlcNAc-(1-&gt;3)-beta-D-Gal-(1-&gt;4)-beta-D-GlcNAc derivative + GDP-beta-L-fucose = an alpha-Neu5Ac-(2-&gt;3)-beta-D-Gal-(1-&gt;4)-beta-D-GlcNAc-(1-&gt;3)-beta-D-Gal-(1-&gt;4)-[alpha-L-Fuc-(1-&gt;3)]-beta-D-GlcNAc derivative + GDP + H(+)</text>
        <dbReference type="Rhea" id="RHEA:68044"/>
        <dbReference type="ChEBI" id="CHEBI:15378"/>
        <dbReference type="ChEBI" id="CHEBI:57273"/>
        <dbReference type="ChEBI" id="CHEBI:58189"/>
        <dbReference type="ChEBI" id="CHEBI:145343"/>
        <dbReference type="ChEBI" id="CHEBI:176900"/>
    </reaction>
    <physiologicalReaction direction="left-to-right" evidence="21">
        <dbReference type="Rhea" id="RHEA:68045"/>
    </physiologicalReaction>
</comment>
<dbReference type="Gene3D" id="3.40.50.11660">
    <property type="entry name" value="Glycosyl transferase family 10, C-terminal domain"/>
    <property type="match status" value="1"/>
</dbReference>
<comment type="subcellular location">
    <subcellularLocation>
        <location evidence="2">Cytoplasm</location>
    </subcellularLocation>
    <subcellularLocation>
        <location evidence="1 25">Golgi apparatus</location>
        <location evidence="1 25">Golgi stack membrane</location>
        <topology evidence="1 25">Single-pass type II membrane protein</topology>
    </subcellularLocation>
</comment>
<dbReference type="Pfam" id="PF02170">
    <property type="entry name" value="PAZ"/>
    <property type="match status" value="1"/>
</dbReference>
<proteinExistence type="inferred from homology"/>
<dbReference type="Pfam" id="PF00852">
    <property type="entry name" value="Glyco_transf_10"/>
    <property type="match status" value="1"/>
</dbReference>
<dbReference type="InterPro" id="IPR036397">
    <property type="entry name" value="RNaseH_sf"/>
</dbReference>
<dbReference type="PROSITE" id="PS50822">
    <property type="entry name" value="PIWI"/>
    <property type="match status" value="2"/>
</dbReference>
<comment type="function">
    <text evidence="24">Catalyzes alpha(1-&gt;3) linkage of fucosyl moiety transferred from GDP-beta-L-fucose to N-acetyl glucosamine (GlcNAc) within type 2 lactosamine (LacNAc, Gal-beta(1-&gt;4)GlcNAc) glycan attached to N- or O-linked glycoproteins. Robustly fucosylates nonsialylated distal LacNAc unit of the polylactosamine chain to form Lewis X antigen (CD15), a glycan determinant known to mediate important cellular functions in development and immunity. Fucosylates with lower efficiency sialylated LacNAc acceptors to form sialyl Lewis X and 6-sulfo sialyl Lewis X determinants that serve as recognition epitopes for C-type lectins. Together with FUT7 contributes to SELE, SELL and SELP selectin ligand biosynthesis and selectin-dependent lymphocyte homing, leukocyte migration and blood leukocyte homeostasis. In a cell type specific manner, may also fucosylate the internal LacNAc unit of the polylactosamine chain to form VIM-2 antigen that serves as recognition epitope for SELE.</text>
</comment>
<dbReference type="PROSITE" id="PS50821">
    <property type="entry name" value="PAZ"/>
    <property type="match status" value="1"/>
</dbReference>
<keyword evidence="10" id="KW-0810">Translation regulation</keyword>
<accession>G3HSN4</accession>
<keyword evidence="5" id="KW-0217">Developmental protein</keyword>
<dbReference type="eggNOG" id="KOG2619">
    <property type="taxonomic scope" value="Eukaryota"/>
</dbReference>
<dbReference type="InterPro" id="IPR003165">
    <property type="entry name" value="Piwi"/>
</dbReference>
<evidence type="ECO:0000256" key="21">
    <source>
        <dbReference type="ARBA" id="ARBA00036234"/>
    </source>
</evidence>
<keyword evidence="8 25" id="KW-0808">Transferase</keyword>
<dbReference type="SMART" id="SM00949">
    <property type="entry name" value="PAZ"/>
    <property type="match status" value="1"/>
</dbReference>
<dbReference type="PaxDb" id="10029-XP_007607555.1"/>
<keyword evidence="14 25" id="KW-0333">Golgi apparatus</keyword>
<organism evidence="29 30">
    <name type="scientific">Cricetulus griseus</name>
    <name type="common">Chinese hamster</name>
    <name type="synonym">Cricetulus barabensis griseus</name>
    <dbReference type="NCBI Taxonomy" id="10029"/>
    <lineage>
        <taxon>Eukaryota</taxon>
        <taxon>Metazoa</taxon>
        <taxon>Chordata</taxon>
        <taxon>Craniata</taxon>
        <taxon>Vertebrata</taxon>
        <taxon>Euteleostomi</taxon>
        <taxon>Mammalia</taxon>
        <taxon>Eutheria</taxon>
        <taxon>Euarchontoglires</taxon>
        <taxon>Glires</taxon>
        <taxon>Rodentia</taxon>
        <taxon>Myomorpha</taxon>
        <taxon>Muroidea</taxon>
        <taxon>Cricetidae</taxon>
        <taxon>Cricetinae</taxon>
        <taxon>Cricetulus</taxon>
    </lineage>
</organism>
<evidence type="ECO:0000256" key="23">
    <source>
        <dbReference type="ARBA" id="ARBA00038291"/>
    </source>
</evidence>
<dbReference type="SUPFAM" id="SSF101690">
    <property type="entry name" value="PAZ domain"/>
    <property type="match status" value="1"/>
</dbReference>
<dbReference type="InterPro" id="IPR003100">
    <property type="entry name" value="PAZ_dom"/>
</dbReference>
<feature type="region of interest" description="Disordered" evidence="26">
    <location>
        <begin position="77"/>
        <end position="117"/>
    </location>
</feature>
<dbReference type="CDD" id="cd02845">
    <property type="entry name" value="PAZ_piwi_like"/>
    <property type="match status" value="1"/>
</dbReference>
<dbReference type="STRING" id="10029.G3HSN4"/>
<dbReference type="InterPro" id="IPR031481">
    <property type="entry name" value="Glyco_tran_10_N"/>
</dbReference>
<keyword evidence="15" id="KW-0472">Membrane</keyword>
<dbReference type="Gene3D" id="2.170.260.10">
    <property type="entry name" value="paz domain"/>
    <property type="match status" value="1"/>
</dbReference>
<evidence type="ECO:0000256" key="12">
    <source>
        <dbReference type="ARBA" id="ARBA00022968"/>
    </source>
</evidence>